<dbReference type="InterPro" id="IPR037099">
    <property type="entry name" value="Fum_R/Succ_DH_flav-like_C_sf"/>
</dbReference>
<dbReference type="InterPro" id="IPR015939">
    <property type="entry name" value="Fum_Rdtase/Succ_DH_flav-like_C"/>
</dbReference>
<dbReference type="Gene3D" id="3.90.700.10">
    <property type="entry name" value="Succinate dehydrogenase/fumarate reductase flavoprotein, catalytic domain"/>
    <property type="match status" value="1"/>
</dbReference>
<keyword evidence="1" id="KW-0285">Flavoprotein</keyword>
<dbReference type="InterPro" id="IPR036188">
    <property type="entry name" value="FAD/NAD-bd_sf"/>
</dbReference>
<protein>
    <submittedName>
        <fullName evidence="7">FAD-binding protein</fullName>
    </submittedName>
</protein>
<dbReference type="Gene3D" id="1.20.58.100">
    <property type="entry name" value="Fumarate reductase/succinate dehydrogenase flavoprotein-like, C-terminal domain"/>
    <property type="match status" value="1"/>
</dbReference>
<dbReference type="Proteomes" id="UP000473699">
    <property type="component" value="Unassembled WGS sequence"/>
</dbReference>
<reference evidence="7 8" key="1">
    <citation type="submission" date="2019-08" db="EMBL/GenBank/DDBJ databases">
        <title>In-depth cultivation of the pig gut microbiome towards novel bacterial diversity and tailored functional studies.</title>
        <authorList>
            <person name="Wylensek D."/>
            <person name="Hitch T.C.A."/>
            <person name="Clavel T."/>
        </authorList>
    </citation>
    <scope>NUCLEOTIDE SEQUENCE [LARGE SCALE GENOMIC DNA]</scope>
    <source>
        <strain evidence="7 8">SM-530-WT-4B</strain>
    </source>
</reference>
<feature type="signal peptide" evidence="4">
    <location>
        <begin position="1"/>
        <end position="20"/>
    </location>
</feature>
<evidence type="ECO:0000256" key="1">
    <source>
        <dbReference type="ARBA" id="ARBA00022630"/>
    </source>
</evidence>
<evidence type="ECO:0000256" key="4">
    <source>
        <dbReference type="SAM" id="SignalP"/>
    </source>
</evidence>
<evidence type="ECO:0000256" key="2">
    <source>
        <dbReference type="ARBA" id="ARBA00023002"/>
    </source>
</evidence>
<feature type="chain" id="PRO_5026847283" evidence="4">
    <location>
        <begin position="21"/>
        <end position="514"/>
    </location>
</feature>
<dbReference type="AlphaFoldDB" id="A0A6L5YBH8"/>
<dbReference type="SUPFAM" id="SSF56425">
    <property type="entry name" value="Succinate dehydrogenase/fumarate reductase flavoprotein, catalytic domain"/>
    <property type="match status" value="1"/>
</dbReference>
<name>A0A6L5YBH8_9BACT</name>
<evidence type="ECO:0000259" key="5">
    <source>
        <dbReference type="Pfam" id="PF00890"/>
    </source>
</evidence>
<organism evidence="7 8">
    <name type="scientific">Pyramidobacter porci</name>
    <dbReference type="NCBI Taxonomy" id="2605789"/>
    <lineage>
        <taxon>Bacteria</taxon>
        <taxon>Thermotogati</taxon>
        <taxon>Synergistota</taxon>
        <taxon>Synergistia</taxon>
        <taxon>Synergistales</taxon>
        <taxon>Dethiosulfovibrionaceae</taxon>
        <taxon>Pyramidobacter</taxon>
    </lineage>
</organism>
<sequence>MKTVLIVGAGLAGLSAALTAAGKGSRAALASSMPSERAQSVMAEGGINAALNVKGEDDSPQQHFADTYKAGCGLADAAALRGMTEAAPGIVRRLLEMGTQFNRAGGEIDQRNFGGQKKKRTAFAQSSTGKQIMTALIDAMRRCEAEGTVVRLPHHDFVTLLCDGRACGGALLRDRFDGSLSEVSADAVIMATGGMHGLFSDTTGSLDNTGEAAAELFRLGAAIADGEFIQYHPTTVPASGKRHLISEAARGEGGRLFTMRGGERWYFMEEKYPELGNLMPRDVTAREIWRARRGGPVFLDLTELPESVMSRKLAGVVDTCLTYLRLDPRERPIPVEPGLHYFMGGLKVDAAHRVAGFENLYAAGECACLYHGANRLGGNSLLGAIYGGQIAARTAIDEAAAPSRCRAGEAPPPAPQRDVNAMHEITKRCLGVVRDGETMARGLSELEKLSGPLPLLARALLQSALAREESRGAHFRSDFPERDDAGFRRTSAARFDGARVAVTFEDVGKEDERP</sequence>
<dbReference type="Pfam" id="PF02910">
    <property type="entry name" value="Succ_DH_flav_C"/>
    <property type="match status" value="1"/>
</dbReference>
<feature type="domain" description="FAD-dependent oxidoreductase 2 FAD-binding" evidence="5">
    <location>
        <begin position="4"/>
        <end position="381"/>
    </location>
</feature>
<dbReference type="GO" id="GO:0000104">
    <property type="term" value="F:succinate dehydrogenase activity"/>
    <property type="evidence" value="ECO:0007669"/>
    <property type="project" value="TreeGrafter"/>
</dbReference>
<dbReference type="GO" id="GO:0050660">
    <property type="term" value="F:flavin adenine dinucleotide binding"/>
    <property type="evidence" value="ECO:0007669"/>
    <property type="project" value="TreeGrafter"/>
</dbReference>
<accession>A0A6L5YBH8</accession>
<dbReference type="Pfam" id="PF00890">
    <property type="entry name" value="FAD_binding_2"/>
    <property type="match status" value="1"/>
</dbReference>
<dbReference type="RefSeq" id="WP_154527993.1">
    <property type="nucleotide sequence ID" value="NZ_VUNH01000002.1"/>
</dbReference>
<dbReference type="Gene3D" id="3.50.50.60">
    <property type="entry name" value="FAD/NAD(P)-binding domain"/>
    <property type="match status" value="1"/>
</dbReference>
<dbReference type="GO" id="GO:0005886">
    <property type="term" value="C:plasma membrane"/>
    <property type="evidence" value="ECO:0007669"/>
    <property type="project" value="TreeGrafter"/>
</dbReference>
<dbReference type="SUPFAM" id="SSF46977">
    <property type="entry name" value="Succinate dehydrogenase/fumarate reductase flavoprotein C-terminal domain"/>
    <property type="match status" value="1"/>
</dbReference>
<proteinExistence type="predicted"/>
<dbReference type="InterPro" id="IPR027477">
    <property type="entry name" value="Succ_DH/fumarate_Rdtase_cat_sf"/>
</dbReference>
<dbReference type="PRINTS" id="PR00411">
    <property type="entry name" value="PNDRDTASEI"/>
</dbReference>
<dbReference type="GO" id="GO:0009061">
    <property type="term" value="P:anaerobic respiration"/>
    <property type="evidence" value="ECO:0007669"/>
    <property type="project" value="TreeGrafter"/>
</dbReference>
<comment type="caution">
    <text evidence="7">The sequence shown here is derived from an EMBL/GenBank/DDBJ whole genome shotgun (WGS) entry which is preliminary data.</text>
</comment>
<dbReference type="PANTHER" id="PTHR11632">
    <property type="entry name" value="SUCCINATE DEHYDROGENASE 2 FLAVOPROTEIN SUBUNIT"/>
    <property type="match status" value="1"/>
</dbReference>
<evidence type="ECO:0000313" key="8">
    <source>
        <dbReference type="Proteomes" id="UP000473699"/>
    </source>
</evidence>
<keyword evidence="2" id="KW-0560">Oxidoreductase</keyword>
<feature type="active site" description="Proton acceptor" evidence="3">
    <location>
        <position position="281"/>
    </location>
</feature>
<evidence type="ECO:0000259" key="6">
    <source>
        <dbReference type="Pfam" id="PF02910"/>
    </source>
</evidence>
<gene>
    <name evidence="7" type="ORF">FYJ74_02265</name>
</gene>
<dbReference type="InterPro" id="IPR030664">
    <property type="entry name" value="SdhA/FrdA/AprA"/>
</dbReference>
<dbReference type="PANTHER" id="PTHR11632:SF53">
    <property type="entry name" value="SUCCINATE DEHYDROGENASE FLAVOPROTEIN SUBUNIT"/>
    <property type="match status" value="1"/>
</dbReference>
<evidence type="ECO:0000256" key="3">
    <source>
        <dbReference type="PIRSR" id="PIRSR630664-50"/>
    </source>
</evidence>
<evidence type="ECO:0000313" key="7">
    <source>
        <dbReference type="EMBL" id="MST54877.1"/>
    </source>
</evidence>
<dbReference type="GO" id="GO:0009055">
    <property type="term" value="F:electron transfer activity"/>
    <property type="evidence" value="ECO:0007669"/>
    <property type="project" value="TreeGrafter"/>
</dbReference>
<dbReference type="InterPro" id="IPR003953">
    <property type="entry name" value="FAD-dep_OxRdtase_2_FAD-bd"/>
</dbReference>
<dbReference type="EMBL" id="VUNH01000002">
    <property type="protein sequence ID" value="MST54877.1"/>
    <property type="molecule type" value="Genomic_DNA"/>
</dbReference>
<dbReference type="SUPFAM" id="SSF51905">
    <property type="entry name" value="FAD/NAD(P)-binding domain"/>
    <property type="match status" value="1"/>
</dbReference>
<keyword evidence="8" id="KW-1185">Reference proteome</keyword>
<keyword evidence="4" id="KW-0732">Signal</keyword>
<feature type="domain" description="Fumarate reductase/succinate dehydrogenase flavoprotein-like C-terminal" evidence="6">
    <location>
        <begin position="456"/>
        <end position="507"/>
    </location>
</feature>